<name>A0A1B6KVY0_9HEMI</name>
<dbReference type="InterPro" id="IPR036179">
    <property type="entry name" value="Ig-like_dom_sf"/>
</dbReference>
<organism evidence="3">
    <name type="scientific">Graphocephala atropunctata</name>
    <dbReference type="NCBI Taxonomy" id="36148"/>
    <lineage>
        <taxon>Eukaryota</taxon>
        <taxon>Metazoa</taxon>
        <taxon>Ecdysozoa</taxon>
        <taxon>Arthropoda</taxon>
        <taxon>Hexapoda</taxon>
        <taxon>Insecta</taxon>
        <taxon>Pterygota</taxon>
        <taxon>Neoptera</taxon>
        <taxon>Paraneoptera</taxon>
        <taxon>Hemiptera</taxon>
        <taxon>Auchenorrhyncha</taxon>
        <taxon>Membracoidea</taxon>
        <taxon>Cicadellidae</taxon>
        <taxon>Cicadellinae</taxon>
        <taxon>Cicadellini</taxon>
        <taxon>Graphocephala</taxon>
    </lineage>
</organism>
<dbReference type="Gene3D" id="2.60.40.10">
    <property type="entry name" value="Immunoglobulins"/>
    <property type="match status" value="1"/>
</dbReference>
<feature type="signal peptide" evidence="1">
    <location>
        <begin position="1"/>
        <end position="22"/>
    </location>
</feature>
<dbReference type="InterPro" id="IPR007110">
    <property type="entry name" value="Ig-like_dom"/>
</dbReference>
<sequence length="174" mass="19625">MGALRLWGLASVIVCFAMSGWTQQQDLTMHKDNGEVPAAELSSLRGPYFDTSASKNVTALVGKTAYLNCRVRNLGNRTVSWVRHRDIHLLTVARYTYTSDQRFQSIHSPQNEDWTLQIRYPQRRDSGIYECQVSTTPPIGTSMYLSVVDEADLAQPTTMKMATSNQEQPQPEQP</sequence>
<dbReference type="EMBL" id="GEBQ01024387">
    <property type="protein sequence ID" value="JAT15590.1"/>
    <property type="molecule type" value="Transcribed_RNA"/>
</dbReference>
<dbReference type="AlphaFoldDB" id="A0A1B6KVY0"/>
<dbReference type="GO" id="GO:0032589">
    <property type="term" value="C:neuron projection membrane"/>
    <property type="evidence" value="ECO:0007669"/>
    <property type="project" value="TreeGrafter"/>
</dbReference>
<dbReference type="PANTHER" id="PTHR23279:SF36">
    <property type="entry name" value="DEFECTIVE PROBOSCIS EXTENSION RESPONSE 9, ISOFORM A"/>
    <property type="match status" value="1"/>
</dbReference>
<reference evidence="3" key="1">
    <citation type="submission" date="2015-11" db="EMBL/GenBank/DDBJ databases">
        <title>De novo transcriptome assembly of four potential Pierce s Disease insect vectors from Arizona vineyards.</title>
        <authorList>
            <person name="Tassone E.E."/>
        </authorList>
    </citation>
    <scope>NUCLEOTIDE SEQUENCE</scope>
</reference>
<dbReference type="SMART" id="SM00409">
    <property type="entry name" value="IG"/>
    <property type="match status" value="1"/>
</dbReference>
<dbReference type="PROSITE" id="PS50835">
    <property type="entry name" value="IG_LIKE"/>
    <property type="match status" value="1"/>
</dbReference>
<keyword evidence="1" id="KW-0732">Signal</keyword>
<accession>A0A1B6KVY0</accession>
<dbReference type="InterPro" id="IPR013783">
    <property type="entry name" value="Ig-like_fold"/>
</dbReference>
<gene>
    <name evidence="3" type="ORF">g.24255</name>
</gene>
<dbReference type="InterPro" id="IPR003599">
    <property type="entry name" value="Ig_sub"/>
</dbReference>
<proteinExistence type="predicted"/>
<dbReference type="InterPro" id="IPR003598">
    <property type="entry name" value="Ig_sub2"/>
</dbReference>
<dbReference type="FunFam" id="2.60.40.10:FF:000129">
    <property type="entry name" value="CLUMA_CG018772, isoform A"/>
    <property type="match status" value="1"/>
</dbReference>
<dbReference type="InterPro" id="IPR037448">
    <property type="entry name" value="Zig-8"/>
</dbReference>
<protein>
    <recommendedName>
        <fullName evidence="2">Ig-like domain-containing protein</fullName>
    </recommendedName>
</protein>
<dbReference type="PANTHER" id="PTHR23279">
    <property type="entry name" value="DEFECTIVE PROBOSCIS EXTENSION RESPONSE DPR -RELATED"/>
    <property type="match status" value="1"/>
</dbReference>
<dbReference type="Pfam" id="PF07686">
    <property type="entry name" value="V-set"/>
    <property type="match status" value="1"/>
</dbReference>
<dbReference type="InterPro" id="IPR013106">
    <property type="entry name" value="Ig_V-set"/>
</dbReference>
<dbReference type="GO" id="GO:0050808">
    <property type="term" value="P:synapse organization"/>
    <property type="evidence" value="ECO:0007669"/>
    <property type="project" value="TreeGrafter"/>
</dbReference>
<dbReference type="SMART" id="SM00406">
    <property type="entry name" value="IGv"/>
    <property type="match status" value="1"/>
</dbReference>
<dbReference type="SMART" id="SM00408">
    <property type="entry name" value="IGc2"/>
    <property type="match status" value="1"/>
</dbReference>
<evidence type="ECO:0000313" key="3">
    <source>
        <dbReference type="EMBL" id="JAT15590.1"/>
    </source>
</evidence>
<evidence type="ECO:0000259" key="2">
    <source>
        <dbReference type="PROSITE" id="PS50835"/>
    </source>
</evidence>
<dbReference type="SUPFAM" id="SSF48726">
    <property type="entry name" value="Immunoglobulin"/>
    <property type="match status" value="1"/>
</dbReference>
<evidence type="ECO:0000256" key="1">
    <source>
        <dbReference type="SAM" id="SignalP"/>
    </source>
</evidence>
<feature type="domain" description="Ig-like" evidence="2">
    <location>
        <begin position="47"/>
        <end position="146"/>
    </location>
</feature>
<feature type="chain" id="PRO_5008586923" description="Ig-like domain-containing protein" evidence="1">
    <location>
        <begin position="23"/>
        <end position="174"/>
    </location>
</feature>